<keyword evidence="2" id="KW-0732">Signal</keyword>
<dbReference type="Proteomes" id="UP000326759">
    <property type="component" value="Unassembled WGS sequence"/>
</dbReference>
<evidence type="ECO:0000256" key="3">
    <source>
        <dbReference type="ARBA" id="ARBA00022827"/>
    </source>
</evidence>
<keyword evidence="7" id="KW-1185">Reference proteome</keyword>
<sequence>KTTLTIITLTNYDWFEKWENKPCQRRGDDYEALKKTLGWKLIDQVIELYPKIKDHIDYVNIGSPLSNSFYIGSNKGEPYGLNHDIARFSLHNFSELRPKTDISGLFLTGQDVCSCGFVGALYGGLICAQQILGRNVMNDLIKLNKNIVIKEKKL</sequence>
<dbReference type="PANTHER" id="PTHR46091">
    <property type="entry name" value="BLR7054 PROTEIN"/>
    <property type="match status" value="1"/>
</dbReference>
<keyword evidence="4" id="KW-0521">NADP</keyword>
<evidence type="ECO:0008006" key="8">
    <source>
        <dbReference type="Google" id="ProtNLM"/>
    </source>
</evidence>
<evidence type="ECO:0000313" key="7">
    <source>
        <dbReference type="Proteomes" id="UP000326759"/>
    </source>
</evidence>
<dbReference type="AlphaFoldDB" id="A0A5N5TPW6"/>
<reference evidence="6 7" key="1">
    <citation type="journal article" date="2019" name="PLoS Biol.">
        <title>Sex chromosomes control vertical transmission of feminizing Wolbachia symbionts in an isopod.</title>
        <authorList>
            <person name="Becking T."/>
            <person name="Chebbi M.A."/>
            <person name="Giraud I."/>
            <person name="Moumen B."/>
            <person name="Laverre T."/>
            <person name="Caubet Y."/>
            <person name="Peccoud J."/>
            <person name="Gilbert C."/>
            <person name="Cordaux R."/>
        </authorList>
    </citation>
    <scope>NUCLEOTIDE SEQUENCE [LARGE SCALE GENOMIC DNA]</scope>
    <source>
        <strain evidence="6">ANa2</strain>
        <tissue evidence="6">Whole body excluding digestive tract and cuticle</tissue>
    </source>
</reference>
<keyword evidence="1" id="KW-0285">Flavoprotein</keyword>
<evidence type="ECO:0000256" key="2">
    <source>
        <dbReference type="ARBA" id="ARBA00022729"/>
    </source>
</evidence>
<evidence type="ECO:0000256" key="5">
    <source>
        <dbReference type="ARBA" id="ARBA00023027"/>
    </source>
</evidence>
<dbReference type="PANTHER" id="PTHR46091:SF3">
    <property type="entry name" value="AMINE OXIDASE DOMAIN-CONTAINING PROTEIN"/>
    <property type="match status" value="1"/>
</dbReference>
<accession>A0A5N5TPW6</accession>
<dbReference type="OrthoDB" id="6372606at2759"/>
<organism evidence="6 7">
    <name type="scientific">Armadillidium nasatum</name>
    <dbReference type="NCBI Taxonomy" id="96803"/>
    <lineage>
        <taxon>Eukaryota</taxon>
        <taxon>Metazoa</taxon>
        <taxon>Ecdysozoa</taxon>
        <taxon>Arthropoda</taxon>
        <taxon>Crustacea</taxon>
        <taxon>Multicrustacea</taxon>
        <taxon>Malacostraca</taxon>
        <taxon>Eumalacostraca</taxon>
        <taxon>Peracarida</taxon>
        <taxon>Isopoda</taxon>
        <taxon>Oniscidea</taxon>
        <taxon>Crinocheta</taxon>
        <taxon>Armadillidiidae</taxon>
        <taxon>Armadillidium</taxon>
    </lineage>
</organism>
<name>A0A5N5TPW6_9CRUS</name>
<keyword evidence="3" id="KW-0274">FAD</keyword>
<keyword evidence="5" id="KW-0520">NAD</keyword>
<evidence type="ECO:0000313" key="6">
    <source>
        <dbReference type="EMBL" id="KAB7508214.1"/>
    </source>
</evidence>
<proteinExistence type="predicted"/>
<evidence type="ECO:0000256" key="1">
    <source>
        <dbReference type="ARBA" id="ARBA00022630"/>
    </source>
</evidence>
<gene>
    <name evidence="6" type="ORF">Anas_02919</name>
</gene>
<dbReference type="InterPro" id="IPR052206">
    <property type="entry name" value="Retinol_saturase"/>
</dbReference>
<dbReference type="EMBL" id="SEYY01000010">
    <property type="protein sequence ID" value="KAB7508214.1"/>
    <property type="molecule type" value="Genomic_DNA"/>
</dbReference>
<feature type="non-terminal residue" evidence="6">
    <location>
        <position position="1"/>
    </location>
</feature>
<evidence type="ECO:0000256" key="4">
    <source>
        <dbReference type="ARBA" id="ARBA00022857"/>
    </source>
</evidence>
<protein>
    <recommendedName>
        <fullName evidence="8">All-trans-retinol 13,14-reductase</fullName>
    </recommendedName>
</protein>
<comment type="caution">
    <text evidence="6">The sequence shown here is derived from an EMBL/GenBank/DDBJ whole genome shotgun (WGS) entry which is preliminary data.</text>
</comment>